<keyword evidence="2 5" id="KW-0808">Transferase</keyword>
<protein>
    <submittedName>
        <fullName evidence="5">Class I SAM-dependent methyltransferase</fullName>
        <ecNumber evidence="5">2.1.1.-</ecNumber>
    </submittedName>
</protein>
<evidence type="ECO:0000256" key="3">
    <source>
        <dbReference type="ARBA" id="ARBA00022691"/>
    </source>
</evidence>
<feature type="region of interest" description="Disordered" evidence="4">
    <location>
        <begin position="175"/>
        <end position="244"/>
    </location>
</feature>
<keyword evidence="3" id="KW-0949">S-adenosyl-L-methionine</keyword>
<reference evidence="6" key="1">
    <citation type="journal article" date="2019" name="Int. J. Syst. Evol. Microbiol.">
        <title>The Global Catalogue of Microorganisms (GCM) 10K type strain sequencing project: providing services to taxonomists for standard genome sequencing and annotation.</title>
        <authorList>
            <consortium name="The Broad Institute Genomics Platform"/>
            <consortium name="The Broad Institute Genome Sequencing Center for Infectious Disease"/>
            <person name="Wu L."/>
            <person name="Ma J."/>
        </authorList>
    </citation>
    <scope>NUCLEOTIDE SEQUENCE [LARGE SCALE GENOMIC DNA]</scope>
    <source>
        <strain evidence="6">CGMCC 4.7397</strain>
    </source>
</reference>
<sequence>MTATAADVDGYLAEDEVLADARARGEAAGADPVSAGTGAALALLAATTAARAVVEIGTGCGVSGLWLLRGMAAEGTLTSIDVDPELQRAARRSFLAAGHGPGRLRLINGMALEVLPRLTDGGYDLVLVDVARSGGGTRIASGAADYPGYLAEAIRLLRPGGVLVLDGVLAGGSPDGAAGTATDDLPGDGPTPAASAEPGATEPSATDGAATDEIPDDGATAGPATDGSGGAGDPVTDADPAHRAAAGLREAARLVRADERLVPALLPLGDGLLVATRR</sequence>
<dbReference type="EMBL" id="JBHSQK010000026">
    <property type="protein sequence ID" value="MFC5949103.1"/>
    <property type="molecule type" value="Genomic_DNA"/>
</dbReference>
<dbReference type="Gene3D" id="3.40.50.150">
    <property type="entry name" value="Vaccinia Virus protein VP39"/>
    <property type="match status" value="1"/>
</dbReference>
<dbReference type="GO" id="GO:0032259">
    <property type="term" value="P:methylation"/>
    <property type="evidence" value="ECO:0007669"/>
    <property type="project" value="UniProtKB-KW"/>
</dbReference>
<dbReference type="SUPFAM" id="SSF53335">
    <property type="entry name" value="S-adenosyl-L-methionine-dependent methyltransferases"/>
    <property type="match status" value="1"/>
</dbReference>
<keyword evidence="1 5" id="KW-0489">Methyltransferase</keyword>
<comment type="caution">
    <text evidence="5">The sequence shown here is derived from an EMBL/GenBank/DDBJ whole genome shotgun (WGS) entry which is preliminary data.</text>
</comment>
<name>A0ABW1I608_9PSEU</name>
<evidence type="ECO:0000313" key="6">
    <source>
        <dbReference type="Proteomes" id="UP001596119"/>
    </source>
</evidence>
<evidence type="ECO:0000256" key="4">
    <source>
        <dbReference type="SAM" id="MobiDB-lite"/>
    </source>
</evidence>
<gene>
    <name evidence="5" type="ORF">ACFQH9_12555</name>
</gene>
<organism evidence="5 6">
    <name type="scientific">Pseudonocardia lutea</name>
    <dbReference type="NCBI Taxonomy" id="2172015"/>
    <lineage>
        <taxon>Bacteria</taxon>
        <taxon>Bacillati</taxon>
        <taxon>Actinomycetota</taxon>
        <taxon>Actinomycetes</taxon>
        <taxon>Pseudonocardiales</taxon>
        <taxon>Pseudonocardiaceae</taxon>
        <taxon>Pseudonocardia</taxon>
    </lineage>
</organism>
<dbReference type="InterPro" id="IPR002935">
    <property type="entry name" value="SAM_O-MeTrfase"/>
</dbReference>
<proteinExistence type="predicted"/>
<evidence type="ECO:0000256" key="1">
    <source>
        <dbReference type="ARBA" id="ARBA00022603"/>
    </source>
</evidence>
<evidence type="ECO:0000313" key="5">
    <source>
        <dbReference type="EMBL" id="MFC5949103.1"/>
    </source>
</evidence>
<dbReference type="Pfam" id="PF13578">
    <property type="entry name" value="Methyltransf_24"/>
    <property type="match status" value="1"/>
</dbReference>
<dbReference type="GO" id="GO:0008168">
    <property type="term" value="F:methyltransferase activity"/>
    <property type="evidence" value="ECO:0007669"/>
    <property type="project" value="UniProtKB-KW"/>
</dbReference>
<dbReference type="Proteomes" id="UP001596119">
    <property type="component" value="Unassembled WGS sequence"/>
</dbReference>
<dbReference type="EC" id="2.1.1.-" evidence="5"/>
<dbReference type="PROSITE" id="PS51682">
    <property type="entry name" value="SAM_OMT_I"/>
    <property type="match status" value="1"/>
</dbReference>
<dbReference type="InterPro" id="IPR029063">
    <property type="entry name" value="SAM-dependent_MTases_sf"/>
</dbReference>
<keyword evidence="6" id="KW-1185">Reference proteome</keyword>
<dbReference type="RefSeq" id="WP_379566184.1">
    <property type="nucleotide sequence ID" value="NZ_JBHSQK010000026.1"/>
</dbReference>
<dbReference type="CDD" id="cd02440">
    <property type="entry name" value="AdoMet_MTases"/>
    <property type="match status" value="1"/>
</dbReference>
<accession>A0ABW1I608</accession>
<evidence type="ECO:0000256" key="2">
    <source>
        <dbReference type="ARBA" id="ARBA00022679"/>
    </source>
</evidence>
<dbReference type="PANTHER" id="PTHR43167">
    <property type="entry name" value="PUTATIVE (AFU_ORTHOLOGUE AFUA_6G01830)-RELATED"/>
    <property type="match status" value="1"/>
</dbReference>
<dbReference type="PANTHER" id="PTHR43167:SF1">
    <property type="entry name" value="PUTATIVE (AFU_ORTHOLOGUE AFUA_6G01830)-RELATED"/>
    <property type="match status" value="1"/>
</dbReference>